<dbReference type="GO" id="GO:0006511">
    <property type="term" value="P:ubiquitin-dependent protein catabolic process"/>
    <property type="evidence" value="ECO:0007669"/>
    <property type="project" value="InterPro"/>
</dbReference>
<sequence>MDFFGNQNGPGGILNQIVGGGFPAGFGPPMRRAAARSYDEYLKAYSMAMLPGRERENVSYGGKIIMPQSALANLSNLEIQSPWMFQLRNPSNPAASTHAGVLEFIAEEGVVHLPYWMMKTLRLNEGDPIRITGAELPKGKLVKLQAQSVHFLEISDPKAVLEQSLRNFSALTQGDIIEISYNSIVFGLLVMETKPGGEGISVVDTDLEVDFAAPVGYVEPERPKPAPPTTMASKLKIDLDSHSPGSSRPGSSLSGGFAGNSTGITTVSKGGDQWESFKGKGETLAGRKTKGKGISHRKAEQVPEGSKIIKTDNHRIVSNSTLETETKVPAALNLPFGQLFFGFNVQPYTPPEPAPGSPEARPTSPPTFSGSGNTLSGRSNPRPTATSDSKGKGKAVDSKDSKEKAVASSHTWGSSGQTLGKRTLPQQGPVGAGGARVPQIPQRNSSKKVERSPTPEEEEEEEEEDWGVDDDDDVIMIDSD</sequence>
<proteinExistence type="inferred from homology"/>
<feature type="region of interest" description="Disordered" evidence="3">
    <location>
        <begin position="347"/>
        <end position="480"/>
    </location>
</feature>
<protein>
    <recommendedName>
        <fullName evidence="8">Ubiquitin fusion degradation protein 1</fullName>
    </recommendedName>
</protein>
<keyword evidence="7" id="KW-1185">Reference proteome</keyword>
<comment type="similarity">
    <text evidence="1">Belongs to the UFD1 family.</text>
</comment>
<dbReference type="InterPro" id="IPR055418">
    <property type="entry name" value="UFD1_N2"/>
</dbReference>
<accession>A0A8H4QQP1</accession>
<dbReference type="InterPro" id="IPR055417">
    <property type="entry name" value="UFD1_N1"/>
</dbReference>
<dbReference type="Gene3D" id="2.40.40.50">
    <property type="entry name" value="Ubiquitin fusion degradation protein UFD1, N-terminal domain"/>
    <property type="match status" value="1"/>
</dbReference>
<dbReference type="PANTHER" id="PTHR12555">
    <property type="entry name" value="UBIQUITIN FUSION DEGRADATON PROTEIN 1"/>
    <property type="match status" value="1"/>
</dbReference>
<evidence type="ECO:0000256" key="2">
    <source>
        <dbReference type="ARBA" id="ARBA00022786"/>
    </source>
</evidence>
<dbReference type="Pfam" id="PF03152">
    <property type="entry name" value="UFD1_N1"/>
    <property type="match status" value="1"/>
</dbReference>
<dbReference type="GO" id="GO:0034098">
    <property type="term" value="C:VCP-NPL4-UFD1 AAA ATPase complex"/>
    <property type="evidence" value="ECO:0007669"/>
    <property type="project" value="TreeGrafter"/>
</dbReference>
<name>A0A8H4QQP1_9AGAR</name>
<evidence type="ECO:0000259" key="4">
    <source>
        <dbReference type="Pfam" id="PF03152"/>
    </source>
</evidence>
<feature type="compositionally biased region" description="Polar residues" evidence="3">
    <location>
        <begin position="259"/>
        <end position="268"/>
    </location>
</feature>
<feature type="compositionally biased region" description="Basic residues" evidence="3">
    <location>
        <begin position="287"/>
        <end position="296"/>
    </location>
</feature>
<dbReference type="AlphaFoldDB" id="A0A8H4QQP1"/>
<evidence type="ECO:0008006" key="8">
    <source>
        <dbReference type="Google" id="ProtNLM"/>
    </source>
</evidence>
<keyword evidence="2" id="KW-0833">Ubl conjugation pathway</keyword>
<evidence type="ECO:0000256" key="1">
    <source>
        <dbReference type="ARBA" id="ARBA00006043"/>
    </source>
</evidence>
<comment type="caution">
    <text evidence="6">The sequence shown here is derived from an EMBL/GenBank/DDBJ whole genome shotgun (WGS) entry which is preliminary data.</text>
</comment>
<dbReference type="Pfam" id="PF24842">
    <property type="entry name" value="UFD1_N2"/>
    <property type="match status" value="1"/>
</dbReference>
<feature type="region of interest" description="Disordered" evidence="3">
    <location>
        <begin position="238"/>
        <end position="307"/>
    </location>
</feature>
<reference evidence="6 7" key="1">
    <citation type="submission" date="2019-12" db="EMBL/GenBank/DDBJ databases">
        <authorList>
            <person name="Floudas D."/>
            <person name="Bentzer J."/>
            <person name="Ahren D."/>
            <person name="Johansson T."/>
            <person name="Persson P."/>
            <person name="Tunlid A."/>
        </authorList>
    </citation>
    <scope>NUCLEOTIDE SEQUENCE [LARGE SCALE GENOMIC DNA]</scope>
    <source>
        <strain evidence="6 7">CBS 102.39</strain>
    </source>
</reference>
<dbReference type="InterPro" id="IPR004854">
    <property type="entry name" value="Ufd1-like"/>
</dbReference>
<dbReference type="Gene3D" id="3.10.330.10">
    <property type="match status" value="1"/>
</dbReference>
<dbReference type="GO" id="GO:0036503">
    <property type="term" value="P:ERAD pathway"/>
    <property type="evidence" value="ECO:0007669"/>
    <property type="project" value="TreeGrafter"/>
</dbReference>
<evidence type="ECO:0000313" key="7">
    <source>
        <dbReference type="Proteomes" id="UP000521872"/>
    </source>
</evidence>
<dbReference type="GO" id="GO:0031593">
    <property type="term" value="F:polyubiquitin modification-dependent protein binding"/>
    <property type="evidence" value="ECO:0007669"/>
    <property type="project" value="TreeGrafter"/>
</dbReference>
<feature type="compositionally biased region" description="Basic and acidic residues" evidence="3">
    <location>
        <begin position="297"/>
        <end position="307"/>
    </location>
</feature>
<evidence type="ECO:0000256" key="3">
    <source>
        <dbReference type="SAM" id="MobiDB-lite"/>
    </source>
</evidence>
<dbReference type="InterPro" id="IPR042299">
    <property type="entry name" value="Ufd1-like_Nn"/>
</dbReference>
<dbReference type="EMBL" id="JAACJL010000044">
    <property type="protein sequence ID" value="KAF4615126.1"/>
    <property type="molecule type" value="Genomic_DNA"/>
</dbReference>
<feature type="domain" description="Ubiquitin fusion degradation protein UFD1 N-terminal subdomain 1" evidence="4">
    <location>
        <begin position="38"/>
        <end position="137"/>
    </location>
</feature>
<evidence type="ECO:0000259" key="5">
    <source>
        <dbReference type="Pfam" id="PF24842"/>
    </source>
</evidence>
<organism evidence="6 7">
    <name type="scientific">Agrocybe pediades</name>
    <dbReference type="NCBI Taxonomy" id="84607"/>
    <lineage>
        <taxon>Eukaryota</taxon>
        <taxon>Fungi</taxon>
        <taxon>Dikarya</taxon>
        <taxon>Basidiomycota</taxon>
        <taxon>Agaricomycotina</taxon>
        <taxon>Agaricomycetes</taxon>
        <taxon>Agaricomycetidae</taxon>
        <taxon>Agaricales</taxon>
        <taxon>Agaricineae</taxon>
        <taxon>Strophariaceae</taxon>
        <taxon>Agrocybe</taxon>
    </lineage>
</organism>
<feature type="compositionally biased region" description="Acidic residues" evidence="3">
    <location>
        <begin position="455"/>
        <end position="480"/>
    </location>
</feature>
<feature type="compositionally biased region" description="Basic and acidic residues" evidence="3">
    <location>
        <begin position="389"/>
        <end position="405"/>
    </location>
</feature>
<dbReference type="Proteomes" id="UP000521872">
    <property type="component" value="Unassembled WGS sequence"/>
</dbReference>
<feature type="compositionally biased region" description="Polar residues" evidence="3">
    <location>
        <begin position="366"/>
        <end position="388"/>
    </location>
</feature>
<feature type="compositionally biased region" description="Polar residues" evidence="3">
    <location>
        <begin position="408"/>
        <end position="426"/>
    </location>
</feature>
<feature type="domain" description="Ubiquitin fusion degradation protein UFD1 N-terminal subdomain 2" evidence="5">
    <location>
        <begin position="138"/>
        <end position="214"/>
    </location>
</feature>
<dbReference type="PANTHER" id="PTHR12555:SF13">
    <property type="entry name" value="UBIQUITIN RECOGNITION FACTOR IN ER-ASSOCIATED DEGRADATION PROTEIN 1"/>
    <property type="match status" value="1"/>
</dbReference>
<evidence type="ECO:0000313" key="6">
    <source>
        <dbReference type="EMBL" id="KAF4615126.1"/>
    </source>
</evidence>
<gene>
    <name evidence="6" type="ORF">D9613_003152</name>
</gene>
<feature type="compositionally biased region" description="Low complexity" evidence="3">
    <location>
        <begin position="242"/>
        <end position="255"/>
    </location>
</feature>